<evidence type="ECO:0000256" key="3">
    <source>
        <dbReference type="ARBA" id="ARBA00023186"/>
    </source>
</evidence>
<dbReference type="EMBL" id="CP001230">
    <property type="protein sequence ID" value="ACO04462.1"/>
    <property type="molecule type" value="Genomic_DNA"/>
</dbReference>
<dbReference type="OrthoDB" id="5355541at2"/>
<evidence type="ECO:0000256" key="2">
    <source>
        <dbReference type="ARBA" id="ARBA00022490"/>
    </source>
</evidence>
<comment type="similarity">
    <text evidence="4">Belongs to the NapD family.</text>
</comment>
<organism evidence="5 6">
    <name type="scientific">Persephonella marina (strain DSM 14350 / EX-H1)</name>
    <dbReference type="NCBI Taxonomy" id="123214"/>
    <lineage>
        <taxon>Bacteria</taxon>
        <taxon>Pseudomonadati</taxon>
        <taxon>Aquificota</taxon>
        <taxon>Aquificia</taxon>
        <taxon>Aquificales</taxon>
        <taxon>Hydrogenothermaceae</taxon>
        <taxon>Persephonella</taxon>
    </lineage>
</organism>
<keyword evidence="3 4" id="KW-0143">Chaperone</keyword>
<dbReference type="GO" id="GO:0005737">
    <property type="term" value="C:cytoplasm"/>
    <property type="evidence" value="ECO:0007669"/>
    <property type="project" value="UniProtKB-SubCell"/>
</dbReference>
<dbReference type="KEGG" id="pmx:PERMA_0304"/>
<protein>
    <recommendedName>
        <fullName evidence="4">Chaperone NapD</fullName>
    </recommendedName>
    <alternativeName>
        <fullName evidence="4">NapA signal peptide-binding chaperone NapD</fullName>
    </alternativeName>
</protein>
<reference evidence="5 6" key="1">
    <citation type="journal article" date="2009" name="J. Bacteriol.">
        <title>Complete and draft genome sequences of six members of the Aquificales.</title>
        <authorList>
            <person name="Reysenbach A.L."/>
            <person name="Hamamura N."/>
            <person name="Podar M."/>
            <person name="Griffiths E."/>
            <person name="Ferreira S."/>
            <person name="Hochstein R."/>
            <person name="Heidelberg J."/>
            <person name="Johnson J."/>
            <person name="Mead D."/>
            <person name="Pohorille A."/>
            <person name="Sarmiento M."/>
            <person name="Schweighofer K."/>
            <person name="Seshadri R."/>
            <person name="Voytek M.A."/>
        </authorList>
    </citation>
    <scope>NUCLEOTIDE SEQUENCE [LARGE SCALE GENOMIC DNA]</scope>
    <source>
        <strain evidence="6">DSM 14350 / EX-H1</strain>
    </source>
</reference>
<dbReference type="STRING" id="123214.PERMA_0304"/>
<evidence type="ECO:0000313" key="6">
    <source>
        <dbReference type="Proteomes" id="UP000001366"/>
    </source>
</evidence>
<proteinExistence type="inferred from homology"/>
<dbReference type="Pfam" id="PF03927">
    <property type="entry name" value="NapD"/>
    <property type="match status" value="1"/>
</dbReference>
<dbReference type="HOGENOM" id="CLU_155794_0_0_0"/>
<evidence type="ECO:0000256" key="4">
    <source>
        <dbReference type="HAMAP-Rule" id="MF_02200"/>
    </source>
</evidence>
<dbReference type="PaxDb" id="123214-PERMA_0304"/>
<dbReference type="PANTHER" id="PTHR38603">
    <property type="entry name" value="CHAPERONE NAPD"/>
    <property type="match status" value="1"/>
</dbReference>
<dbReference type="GO" id="GO:0051224">
    <property type="term" value="P:negative regulation of protein transport"/>
    <property type="evidence" value="ECO:0007669"/>
    <property type="project" value="UniProtKB-UniRule"/>
</dbReference>
<dbReference type="Proteomes" id="UP000001366">
    <property type="component" value="Chromosome"/>
</dbReference>
<comment type="subunit">
    <text evidence="4">Interacts with the cytoplasmic NapA precursor.</text>
</comment>
<keyword evidence="2 4" id="KW-0963">Cytoplasm</keyword>
<dbReference type="PANTHER" id="PTHR38603:SF1">
    <property type="entry name" value="CHAPERONE NAPD"/>
    <property type="match status" value="1"/>
</dbReference>
<evidence type="ECO:0000313" key="5">
    <source>
        <dbReference type="EMBL" id="ACO04462.1"/>
    </source>
</evidence>
<accession>C0QTT2</accession>
<dbReference type="GO" id="GO:0005048">
    <property type="term" value="F:signal sequence binding"/>
    <property type="evidence" value="ECO:0007669"/>
    <property type="project" value="UniProtKB-UniRule"/>
</dbReference>
<dbReference type="AlphaFoldDB" id="C0QTT2"/>
<comment type="subcellular location">
    <subcellularLocation>
        <location evidence="1 4">Cytoplasm</location>
    </subcellularLocation>
</comment>
<dbReference type="RefSeq" id="WP_012676700.1">
    <property type="nucleotide sequence ID" value="NC_012440.1"/>
</dbReference>
<gene>
    <name evidence="4" type="primary">napD</name>
    <name evidence="5" type="ordered locus">PERMA_0304</name>
</gene>
<sequence length="119" mass="13786">MNISSIVVMTKPEHIQDVLKSLEESGLCDIHFYDEKGRIIVTIEGEDVYEETFKLRAIQDIPHVVSAEMSFAYSEEELQKAINEFERVQKEQEVPEILERDDVKAEAIVYKGHIKAYIK</sequence>
<dbReference type="Gene3D" id="3.30.70.920">
    <property type="match status" value="1"/>
</dbReference>
<name>C0QTT2_PERMH</name>
<evidence type="ECO:0000256" key="1">
    <source>
        <dbReference type="ARBA" id="ARBA00004496"/>
    </source>
</evidence>
<dbReference type="InterPro" id="IPR005623">
    <property type="entry name" value="Chaperone_NapD_NO3_reduct"/>
</dbReference>
<keyword evidence="6" id="KW-1185">Reference proteome</keyword>
<comment type="function">
    <text evidence="4">Chaperone for NapA, the catalytic subunit of the periplasmic nitrate reductase. It binds directly and specifically to the twin-arginine signal peptide of NapA, preventing premature interaction with the Tat translocase and premature export.</text>
</comment>
<dbReference type="eggNOG" id="COG3062">
    <property type="taxonomic scope" value="Bacteria"/>
</dbReference>
<dbReference type="HAMAP" id="MF_02200">
    <property type="entry name" value="NapD"/>
    <property type="match status" value="1"/>
</dbReference>